<protein>
    <recommendedName>
        <fullName evidence="1">Cellulose-binding Sde182 C-terminal domain-containing protein</fullName>
    </recommendedName>
</protein>
<dbReference type="PROSITE" id="PS00387">
    <property type="entry name" value="PPASE"/>
    <property type="match status" value="1"/>
</dbReference>
<name>A0ABY5Y8I0_9FLAO</name>
<sequence>MSLKAKPGEQVIIDASVTDPDGDEVDIKWWYFPVGTYQGDSLSVDNPKKTKTTFTIPRMPSLVKLSTLFYKRQIKVHLH</sequence>
<dbReference type="EMBL" id="CP104205">
    <property type="protein sequence ID" value="UWX54271.1"/>
    <property type="molecule type" value="Genomic_DNA"/>
</dbReference>
<dbReference type="InterPro" id="IPR013783">
    <property type="entry name" value="Ig-like_fold"/>
</dbReference>
<dbReference type="Pfam" id="PF21027">
    <property type="entry name" value="Sde0182_C"/>
    <property type="match status" value="1"/>
</dbReference>
<dbReference type="InterPro" id="IPR048527">
    <property type="entry name" value="Sde182_C"/>
</dbReference>
<keyword evidence="3" id="KW-1185">Reference proteome</keyword>
<organism evidence="2 3">
    <name type="scientific">Maribacter litopenaei</name>
    <dbReference type="NCBI Taxonomy" id="2976127"/>
    <lineage>
        <taxon>Bacteria</taxon>
        <taxon>Pseudomonadati</taxon>
        <taxon>Bacteroidota</taxon>
        <taxon>Flavobacteriia</taxon>
        <taxon>Flavobacteriales</taxon>
        <taxon>Flavobacteriaceae</taxon>
        <taxon>Maribacter</taxon>
    </lineage>
</organism>
<dbReference type="Proteomes" id="UP001059209">
    <property type="component" value="Chromosome"/>
</dbReference>
<evidence type="ECO:0000259" key="1">
    <source>
        <dbReference type="Pfam" id="PF21027"/>
    </source>
</evidence>
<evidence type="ECO:0000313" key="2">
    <source>
        <dbReference type="EMBL" id="UWX54271.1"/>
    </source>
</evidence>
<evidence type="ECO:0000313" key="3">
    <source>
        <dbReference type="Proteomes" id="UP001059209"/>
    </source>
</evidence>
<dbReference type="Gene3D" id="2.60.40.10">
    <property type="entry name" value="Immunoglobulins"/>
    <property type="match status" value="1"/>
</dbReference>
<accession>A0ABY5Y8I0</accession>
<reference evidence="2" key="1">
    <citation type="submission" date="2022-09" db="EMBL/GenBank/DDBJ databases">
        <title>Maribacter litopenaei sp. nov., isolated from the intestinal tract of the Pacific White Shrimp, Litopenaeus vannamei.</title>
        <authorList>
            <person name="Kim S.Y."/>
            <person name="Hwang C.Y."/>
        </authorList>
    </citation>
    <scope>NUCLEOTIDE SEQUENCE</scope>
    <source>
        <strain evidence="2">HL-LV01</strain>
    </source>
</reference>
<feature type="domain" description="Cellulose-binding Sde182 C-terminal" evidence="1">
    <location>
        <begin position="10"/>
        <end position="60"/>
    </location>
</feature>
<proteinExistence type="predicted"/>
<gene>
    <name evidence="2" type="ORF">NYZ99_15115</name>
</gene>